<dbReference type="AlphaFoldDB" id="A0A2H1VNA2"/>
<accession>A0A2H1VNA2</accession>
<protein>
    <submittedName>
        <fullName evidence="2">SFRICE_007507</fullName>
    </submittedName>
</protein>
<feature type="chain" id="PRO_5013641777" evidence="1">
    <location>
        <begin position="17"/>
        <end position="196"/>
    </location>
</feature>
<keyword evidence="1" id="KW-0732">Signal</keyword>
<feature type="signal peptide" evidence="1">
    <location>
        <begin position="1"/>
        <end position="16"/>
    </location>
</feature>
<name>A0A2H1VNA2_SPOFR</name>
<organism evidence="2">
    <name type="scientific">Spodoptera frugiperda</name>
    <name type="common">Fall armyworm</name>
    <dbReference type="NCBI Taxonomy" id="7108"/>
    <lineage>
        <taxon>Eukaryota</taxon>
        <taxon>Metazoa</taxon>
        <taxon>Ecdysozoa</taxon>
        <taxon>Arthropoda</taxon>
        <taxon>Hexapoda</taxon>
        <taxon>Insecta</taxon>
        <taxon>Pterygota</taxon>
        <taxon>Neoptera</taxon>
        <taxon>Endopterygota</taxon>
        <taxon>Lepidoptera</taxon>
        <taxon>Glossata</taxon>
        <taxon>Ditrysia</taxon>
        <taxon>Noctuoidea</taxon>
        <taxon>Noctuidae</taxon>
        <taxon>Amphipyrinae</taxon>
        <taxon>Spodoptera</taxon>
    </lineage>
</organism>
<evidence type="ECO:0000313" key="2">
    <source>
        <dbReference type="EMBL" id="SOQ42300.1"/>
    </source>
</evidence>
<evidence type="ECO:0000256" key="1">
    <source>
        <dbReference type="SAM" id="SignalP"/>
    </source>
</evidence>
<proteinExistence type="predicted"/>
<gene>
    <name evidence="2" type="ORF">SFRICE_007507</name>
</gene>
<sequence length="196" mass="22217">MKQLVILSLLLTVVTSYTVKTWTLSELKKALENPYYDAEERVYLESALNRIMYGLISDEDYIHGALPSPTGEDTWTLKQLRKALINTIDSDDEQASLNEALKFLQRKEQSGTGDNSVQVLIAAMDISTWTGAELIGFLTYGDVNPAAVPYLENALNDLDQSYYNGDTITIVTPVCFFELDQDDCWLRQPKYYYSID</sequence>
<reference evidence="2" key="1">
    <citation type="submission" date="2016-07" db="EMBL/GenBank/DDBJ databases">
        <authorList>
            <person name="Bretaudeau A."/>
        </authorList>
    </citation>
    <scope>NUCLEOTIDE SEQUENCE</scope>
    <source>
        <strain evidence="2">Rice</strain>
        <tissue evidence="2">Whole body</tissue>
    </source>
</reference>
<dbReference type="EMBL" id="ODYU01003470">
    <property type="protein sequence ID" value="SOQ42300.1"/>
    <property type="molecule type" value="Genomic_DNA"/>
</dbReference>